<reference evidence="4" key="3">
    <citation type="submission" date="2023-07" db="EMBL/GenBank/DDBJ databases">
        <title>The extreme plant-growth-promoting properties of Pantoea phytobeneficialis PF55 revealed by functional and genomic analysis.</title>
        <authorList>
            <person name="Nascimento F.X."/>
            <person name="Marcio R.J."/>
        </authorList>
    </citation>
    <scope>NUCLEOTIDE SEQUENCE</scope>
    <source>
        <strain evidence="4">PF55</strain>
    </source>
</reference>
<reference evidence="5" key="2">
    <citation type="journal article" date="2020" name="Environ. Microbiol.">
        <title>The extreme plant-growth-promoting properties of Pantoea phytobeneficialis MSR2 revealed by functional and genomic analysis.</title>
        <authorList>
            <person name="Nascimento F.X."/>
            <person name="Hernandez A.G."/>
            <person name="Glick B.R."/>
            <person name="Rossi M.J."/>
        </authorList>
    </citation>
    <scope>NUCLEOTIDE SEQUENCE</scope>
    <source>
        <strain evidence="5">MSR2</strain>
    </source>
</reference>
<dbReference type="AlphaFoldDB" id="A0AAP9H5M4"/>
<dbReference type="RefSeq" id="WP_208723582.1">
    <property type="nucleotide sequence ID" value="NZ_CP024636.1"/>
</dbReference>
<dbReference type="GO" id="GO:0016491">
    <property type="term" value="F:oxidoreductase activity"/>
    <property type="evidence" value="ECO:0007669"/>
    <property type="project" value="UniProtKB-KW"/>
</dbReference>
<protein>
    <submittedName>
        <fullName evidence="5">SDR family oxidoreductase</fullName>
        <ecNumber evidence="4">1.-.-.-</ecNumber>
    </submittedName>
</protein>
<dbReference type="PANTHER" id="PTHR44196:SF2">
    <property type="entry name" value="SHORT-CHAIN DEHYDROGENASE-RELATED"/>
    <property type="match status" value="1"/>
</dbReference>
<dbReference type="Gene3D" id="3.40.50.720">
    <property type="entry name" value="NAD(P)-binding Rossmann-like Domain"/>
    <property type="match status" value="1"/>
</dbReference>
<dbReference type="PIRSF" id="PIRSF000126">
    <property type="entry name" value="11-beta-HSD1"/>
    <property type="match status" value="1"/>
</dbReference>
<dbReference type="SUPFAM" id="SSF51735">
    <property type="entry name" value="NAD(P)-binding Rossmann-fold domains"/>
    <property type="match status" value="1"/>
</dbReference>
<dbReference type="PANTHER" id="PTHR44196">
    <property type="entry name" value="DEHYDROGENASE/REDUCTASE SDR FAMILY MEMBER 7B"/>
    <property type="match status" value="1"/>
</dbReference>
<dbReference type="EMBL" id="CP024636">
    <property type="protein sequence ID" value="QGR07012.1"/>
    <property type="molecule type" value="Genomic_DNA"/>
</dbReference>
<evidence type="ECO:0000313" key="6">
    <source>
        <dbReference type="Proteomes" id="UP000424872"/>
    </source>
</evidence>
<dbReference type="Proteomes" id="UP000424872">
    <property type="component" value="Chromosome"/>
</dbReference>
<evidence type="ECO:0000313" key="7">
    <source>
        <dbReference type="Proteomes" id="UP001171299"/>
    </source>
</evidence>
<sequence>MSSSQLALITGASSGIGATYAKQLAARGYNLILVARDAARLNALAQSLRESAGVEVSVVPADLTKTQDLQRIEQEIRDNHQITLLLNNAGMSVEGEFIDADIERIQTMLALNIVAPTQLAHVAAQAFRARGHGTIINIASVLALIHERFNGAYDATKSFVLTLTRAMQRELADSGVHVQAVLPGATRTEIFDRSGTPITTFPAEMLMEVEDLVSAALSGLDAGESVTIPSLENTGLWQEFDNARIALQPYLSLNKPASRYQQA</sequence>
<dbReference type="PRINTS" id="PR00080">
    <property type="entry name" value="SDRFAMILY"/>
</dbReference>
<evidence type="ECO:0000256" key="2">
    <source>
        <dbReference type="ARBA" id="ARBA00023002"/>
    </source>
</evidence>
<name>A0AAP9H5M4_9GAMM</name>
<gene>
    <name evidence="5" type="ORF">CTZ24_11530</name>
    <name evidence="4" type="ORF">Q3404_24940</name>
</gene>
<dbReference type="Proteomes" id="UP001171299">
    <property type="component" value="Unassembled WGS sequence"/>
</dbReference>
<dbReference type="InterPro" id="IPR002347">
    <property type="entry name" value="SDR_fam"/>
</dbReference>
<evidence type="ECO:0000313" key="5">
    <source>
        <dbReference type="EMBL" id="QGR07012.1"/>
    </source>
</evidence>
<evidence type="ECO:0000313" key="4">
    <source>
        <dbReference type="EMBL" id="MDO6409820.1"/>
    </source>
</evidence>
<keyword evidence="2 4" id="KW-0560">Oxidoreductase</keyword>
<reference evidence="6" key="1">
    <citation type="submission" date="2017-11" db="EMBL/GenBank/DDBJ databases">
        <title>Genome sequence of Pantoea sp. MSR2.</title>
        <authorList>
            <person name="Nascimento F.X."/>
        </authorList>
    </citation>
    <scope>NUCLEOTIDE SEQUENCE [LARGE SCALE GENOMIC DNA]</scope>
    <source>
        <strain evidence="6">MSR2</strain>
    </source>
</reference>
<keyword evidence="7" id="KW-1185">Reference proteome</keyword>
<comment type="similarity">
    <text evidence="1 3">Belongs to the short-chain dehydrogenases/reductases (SDR) family.</text>
</comment>
<accession>A0AAP9H5M4</accession>
<dbReference type="PRINTS" id="PR00081">
    <property type="entry name" value="GDHRDH"/>
</dbReference>
<evidence type="ECO:0000256" key="1">
    <source>
        <dbReference type="ARBA" id="ARBA00006484"/>
    </source>
</evidence>
<evidence type="ECO:0000256" key="3">
    <source>
        <dbReference type="RuleBase" id="RU000363"/>
    </source>
</evidence>
<dbReference type="InterPro" id="IPR036291">
    <property type="entry name" value="NAD(P)-bd_dom_sf"/>
</dbReference>
<dbReference type="GO" id="GO:0016020">
    <property type="term" value="C:membrane"/>
    <property type="evidence" value="ECO:0007669"/>
    <property type="project" value="TreeGrafter"/>
</dbReference>
<organism evidence="5 6">
    <name type="scientific">Pantoea phytobeneficialis</name>
    <dbReference type="NCBI Taxonomy" id="2052056"/>
    <lineage>
        <taxon>Bacteria</taxon>
        <taxon>Pseudomonadati</taxon>
        <taxon>Pseudomonadota</taxon>
        <taxon>Gammaproteobacteria</taxon>
        <taxon>Enterobacterales</taxon>
        <taxon>Erwiniaceae</taxon>
        <taxon>Pantoea</taxon>
    </lineage>
</organism>
<dbReference type="EMBL" id="JAUOOM010000038">
    <property type="protein sequence ID" value="MDO6409820.1"/>
    <property type="molecule type" value="Genomic_DNA"/>
</dbReference>
<proteinExistence type="inferred from homology"/>
<dbReference type="Pfam" id="PF00106">
    <property type="entry name" value="adh_short"/>
    <property type="match status" value="1"/>
</dbReference>
<dbReference type="EC" id="1.-.-.-" evidence="4"/>
<dbReference type="KEGG" id="ppho:CTZ24_11530"/>